<dbReference type="GeneID" id="28815338"/>
<dbReference type="EMBL" id="KQ947405">
    <property type="protein sequence ID" value="KUJ23404.1"/>
    <property type="molecule type" value="Genomic_DNA"/>
</dbReference>
<protein>
    <submittedName>
        <fullName evidence="1">Uncharacterized protein</fullName>
    </submittedName>
</protein>
<reference evidence="1 2" key="1">
    <citation type="submission" date="2015-10" db="EMBL/GenBank/DDBJ databases">
        <title>Full genome of DAOMC 229536 Phialocephala scopiformis, a fungal endophyte of spruce producing the potent anti-insectan compound rugulosin.</title>
        <authorList>
            <consortium name="DOE Joint Genome Institute"/>
            <person name="Walker A.K."/>
            <person name="Frasz S.L."/>
            <person name="Seifert K.A."/>
            <person name="Miller J.D."/>
            <person name="Mondo S.J."/>
            <person name="Labutti K."/>
            <person name="Lipzen A."/>
            <person name="Dockter R."/>
            <person name="Kennedy M."/>
            <person name="Grigoriev I.V."/>
            <person name="Spatafora J.W."/>
        </authorList>
    </citation>
    <scope>NUCLEOTIDE SEQUENCE [LARGE SCALE GENOMIC DNA]</scope>
    <source>
        <strain evidence="1 2">CBS 120377</strain>
    </source>
</reference>
<organism evidence="1 2">
    <name type="scientific">Mollisia scopiformis</name>
    <name type="common">Conifer needle endophyte fungus</name>
    <name type="synonym">Phialocephala scopiformis</name>
    <dbReference type="NCBI Taxonomy" id="149040"/>
    <lineage>
        <taxon>Eukaryota</taxon>
        <taxon>Fungi</taxon>
        <taxon>Dikarya</taxon>
        <taxon>Ascomycota</taxon>
        <taxon>Pezizomycotina</taxon>
        <taxon>Leotiomycetes</taxon>
        <taxon>Helotiales</taxon>
        <taxon>Mollisiaceae</taxon>
        <taxon>Mollisia</taxon>
    </lineage>
</organism>
<gene>
    <name evidence="1" type="ORF">LY89DRAFT_181397</name>
</gene>
<keyword evidence="2" id="KW-1185">Reference proteome</keyword>
<accession>A0A194XTN3</accession>
<dbReference type="Proteomes" id="UP000070700">
    <property type="component" value="Unassembled WGS sequence"/>
</dbReference>
<proteinExistence type="predicted"/>
<dbReference type="KEGG" id="psco:LY89DRAFT_181397"/>
<dbReference type="RefSeq" id="XP_018077759.1">
    <property type="nucleotide sequence ID" value="XM_018205612.1"/>
</dbReference>
<name>A0A194XTN3_MOLSC</name>
<dbReference type="InParanoid" id="A0A194XTN3"/>
<evidence type="ECO:0000313" key="2">
    <source>
        <dbReference type="Proteomes" id="UP000070700"/>
    </source>
</evidence>
<dbReference type="AlphaFoldDB" id="A0A194XTN3"/>
<evidence type="ECO:0000313" key="1">
    <source>
        <dbReference type="EMBL" id="KUJ23404.1"/>
    </source>
</evidence>
<sequence>MSLGSSRTCVEKAYIARSIFADYARSSLHRNDADSIRLFTFPSVQRSLMSANQSSVVTIRARRTVRFTEPQPPLSTPRSILALYTGTRSSTFKTLVSDLQEFVSRQKHSCVSQKICQCPTTCRAPNNISAVLQRVQSLSIADWTRFRPQIPYYAYHNHHITDLTGERRPRVVQEPDS</sequence>